<dbReference type="PROSITE" id="PS00629">
    <property type="entry name" value="IMP_1"/>
    <property type="match status" value="1"/>
</dbReference>
<dbReference type="Pfam" id="PF00459">
    <property type="entry name" value="Inositol_P"/>
    <property type="match status" value="1"/>
</dbReference>
<evidence type="ECO:0000256" key="4">
    <source>
        <dbReference type="ARBA" id="ARBA00022842"/>
    </source>
</evidence>
<comment type="similarity">
    <text evidence="1">Belongs to the inositol monophosphatase superfamily.</text>
</comment>
<dbReference type="SUPFAM" id="SSF56655">
    <property type="entry name" value="Carbohydrate phosphatase"/>
    <property type="match status" value="1"/>
</dbReference>
<reference evidence="5" key="1">
    <citation type="submission" date="2021-07" db="EMBL/GenBank/DDBJ databases">
        <title>Neiella marina sp. nov., isolated from the intestinal content of sea cucumber Apostichopus japonicus.</title>
        <authorList>
            <person name="Bai X."/>
        </authorList>
    </citation>
    <scope>NUCLEOTIDE SEQUENCE</scope>
    <source>
        <strain evidence="5">126</strain>
    </source>
</reference>
<gene>
    <name evidence="5" type="ORF">K0504_17355</name>
</gene>
<dbReference type="InterPro" id="IPR020583">
    <property type="entry name" value="Inositol_monoP_metal-BS"/>
</dbReference>
<protein>
    <submittedName>
        <fullName evidence="5">Inositol-1-monophosphatase</fullName>
    </submittedName>
</protein>
<dbReference type="Proteomes" id="UP001166251">
    <property type="component" value="Unassembled WGS sequence"/>
</dbReference>
<keyword evidence="4" id="KW-0460">Magnesium</keyword>
<evidence type="ECO:0000256" key="2">
    <source>
        <dbReference type="ARBA" id="ARBA00022723"/>
    </source>
</evidence>
<dbReference type="InterPro" id="IPR000760">
    <property type="entry name" value="Inositol_monophosphatase-like"/>
</dbReference>
<dbReference type="PANTHER" id="PTHR20854:SF4">
    <property type="entry name" value="INOSITOL-1-MONOPHOSPHATASE-RELATED"/>
    <property type="match status" value="1"/>
</dbReference>
<name>A0ABS7EKC6_9GAMM</name>
<evidence type="ECO:0000313" key="6">
    <source>
        <dbReference type="Proteomes" id="UP001166251"/>
    </source>
</evidence>
<comment type="caution">
    <text evidence="5">The sequence shown here is derived from an EMBL/GenBank/DDBJ whole genome shotgun (WGS) entry which is preliminary data.</text>
</comment>
<organism evidence="5 6">
    <name type="scientific">Neiella holothuriorum</name>
    <dbReference type="NCBI Taxonomy" id="2870530"/>
    <lineage>
        <taxon>Bacteria</taxon>
        <taxon>Pseudomonadati</taxon>
        <taxon>Pseudomonadota</taxon>
        <taxon>Gammaproteobacteria</taxon>
        <taxon>Alteromonadales</taxon>
        <taxon>Echinimonadaceae</taxon>
        <taxon>Neiella</taxon>
    </lineage>
</organism>
<dbReference type="RefSeq" id="WP_220105429.1">
    <property type="nucleotide sequence ID" value="NZ_JAHZSS010000029.1"/>
</dbReference>
<proteinExistence type="inferred from homology"/>
<evidence type="ECO:0000256" key="3">
    <source>
        <dbReference type="ARBA" id="ARBA00022801"/>
    </source>
</evidence>
<dbReference type="Gene3D" id="3.40.190.80">
    <property type="match status" value="1"/>
</dbReference>
<keyword evidence="6" id="KW-1185">Reference proteome</keyword>
<dbReference type="PRINTS" id="PR00377">
    <property type="entry name" value="IMPHPHTASES"/>
</dbReference>
<sequence length="309" mass="33353">MLNSQQLQQLSALAANAAQQAGDYIAAFDRRAIEVNCKLAGDSIASQVVTQVDLACETIIHNVLQPSFELFDIAFLGEESSSSCPIEQHPRLSRPYFWCVDPLDGTLPFTENVPGYAVSIGLVRQDGVPLLGVIYDPVTATLVQAIAGQTDVDVKPSLLKQGKPWSPTSRSIIGAKTPVLSVFFDRSFTALPTFPDVINATEQCAIRLGYDGIEVHHQAGSVMNALSVLQHGPGCYFKFPKATRGGGSLWDFAATAAVAKAAGIWVTDMMGEPLQLNAADSLFMNRRGVLYASDERLAHELMALYKAFC</sequence>
<keyword evidence="3" id="KW-0378">Hydrolase</keyword>
<evidence type="ECO:0000256" key="1">
    <source>
        <dbReference type="ARBA" id="ARBA00009759"/>
    </source>
</evidence>
<evidence type="ECO:0000313" key="5">
    <source>
        <dbReference type="EMBL" id="MBW8192808.1"/>
    </source>
</evidence>
<accession>A0ABS7EKC6</accession>
<keyword evidence="2" id="KW-0479">Metal-binding</keyword>
<dbReference type="PANTHER" id="PTHR20854">
    <property type="entry name" value="INOSITOL MONOPHOSPHATASE"/>
    <property type="match status" value="1"/>
</dbReference>
<dbReference type="EMBL" id="JAHZSS010000029">
    <property type="protein sequence ID" value="MBW8192808.1"/>
    <property type="molecule type" value="Genomic_DNA"/>
</dbReference>
<dbReference type="Gene3D" id="3.30.540.10">
    <property type="entry name" value="Fructose-1,6-Bisphosphatase, subunit A, domain 1"/>
    <property type="match status" value="1"/>
</dbReference>